<dbReference type="CDD" id="cd18086">
    <property type="entry name" value="HsC9orf114-like"/>
    <property type="match status" value="1"/>
</dbReference>
<dbReference type="Pfam" id="PF02598">
    <property type="entry name" value="Methyltrn_RNA_3"/>
    <property type="match status" value="1"/>
</dbReference>
<dbReference type="InterPro" id="IPR012340">
    <property type="entry name" value="NA-bd_OB-fold"/>
</dbReference>
<feature type="compositionally biased region" description="Polar residues" evidence="2">
    <location>
        <begin position="341"/>
        <end position="361"/>
    </location>
</feature>
<accession>A0A0G4FYB6</accession>
<organism evidence="3 4">
    <name type="scientific">Vitrella brassicaformis (strain CCMP3155)</name>
    <dbReference type="NCBI Taxonomy" id="1169540"/>
    <lineage>
        <taxon>Eukaryota</taxon>
        <taxon>Sar</taxon>
        <taxon>Alveolata</taxon>
        <taxon>Colpodellida</taxon>
        <taxon>Vitrellaceae</taxon>
        <taxon>Vitrella</taxon>
    </lineage>
</organism>
<feature type="region of interest" description="Disordered" evidence="2">
    <location>
        <begin position="1"/>
        <end position="127"/>
    </location>
</feature>
<dbReference type="FunCoup" id="A0A0G4FYB6">
    <property type="interactions" value="407"/>
</dbReference>
<dbReference type="SUPFAM" id="SSF75217">
    <property type="entry name" value="alpha/beta knot"/>
    <property type="match status" value="1"/>
</dbReference>
<dbReference type="SUPFAM" id="SSF50249">
    <property type="entry name" value="Nucleic acid-binding proteins"/>
    <property type="match status" value="1"/>
</dbReference>
<dbReference type="Proteomes" id="UP000041254">
    <property type="component" value="Unassembled WGS sequence"/>
</dbReference>
<dbReference type="InterPro" id="IPR003750">
    <property type="entry name" value="Put_MeTrfase-C9orf114-like"/>
</dbReference>
<dbReference type="InParanoid" id="A0A0G4FYB6"/>
<dbReference type="AlphaFoldDB" id="A0A0G4FYB6"/>
<feature type="region of interest" description="Disordered" evidence="2">
    <location>
        <begin position="332"/>
        <end position="361"/>
    </location>
</feature>
<dbReference type="PANTHER" id="PTHR12150:SF13">
    <property type="entry name" value="METHYLTRANSFERASE C9ORF114-RELATED"/>
    <property type="match status" value="1"/>
</dbReference>
<reference evidence="3 4" key="1">
    <citation type="submission" date="2014-11" db="EMBL/GenBank/DDBJ databases">
        <authorList>
            <person name="Zhu J."/>
            <person name="Qi W."/>
            <person name="Song R."/>
        </authorList>
    </citation>
    <scope>NUCLEOTIDE SEQUENCE [LARGE SCALE GENOMIC DNA]</scope>
</reference>
<dbReference type="STRING" id="1169540.A0A0G4FYB6"/>
<dbReference type="EMBL" id="CDMY01000525">
    <property type="protein sequence ID" value="CEM20350.1"/>
    <property type="molecule type" value="Genomic_DNA"/>
</dbReference>
<evidence type="ECO:0000313" key="3">
    <source>
        <dbReference type="EMBL" id="CEM20350.1"/>
    </source>
</evidence>
<evidence type="ECO:0008006" key="5">
    <source>
        <dbReference type="Google" id="ProtNLM"/>
    </source>
</evidence>
<proteinExistence type="inferred from homology"/>
<dbReference type="VEuPathDB" id="CryptoDB:Vbra_21824"/>
<evidence type="ECO:0000256" key="2">
    <source>
        <dbReference type="SAM" id="MobiDB-lite"/>
    </source>
</evidence>
<protein>
    <recommendedName>
        <fullName evidence="5">RNA methyltransferase</fullName>
    </recommendedName>
</protein>
<name>A0A0G4FYB6_VITBC</name>
<dbReference type="OrthoDB" id="361029at2759"/>
<dbReference type="OMA" id="RYHINTH"/>
<dbReference type="InterPro" id="IPR029026">
    <property type="entry name" value="tRNA_m1G_MTases_N"/>
</dbReference>
<feature type="compositionally biased region" description="Basic and acidic residues" evidence="2">
    <location>
        <begin position="52"/>
        <end position="61"/>
    </location>
</feature>
<evidence type="ECO:0000256" key="1">
    <source>
        <dbReference type="ARBA" id="ARBA00009841"/>
    </source>
</evidence>
<dbReference type="InterPro" id="IPR029028">
    <property type="entry name" value="Alpha/beta_knot_MTases"/>
</dbReference>
<dbReference type="Gene3D" id="3.40.1280.10">
    <property type="match status" value="2"/>
</dbReference>
<dbReference type="PANTHER" id="PTHR12150">
    <property type="entry name" value="CLASS IV SAM-BINDING METHYLTRANSFERASE-RELATED"/>
    <property type="match status" value="1"/>
</dbReference>
<dbReference type="PhylomeDB" id="A0A0G4FYB6"/>
<gene>
    <name evidence="3" type="ORF">Vbra_21824</name>
</gene>
<evidence type="ECO:0000313" key="4">
    <source>
        <dbReference type="Proteomes" id="UP000041254"/>
    </source>
</evidence>
<sequence>MDLEGELPGTAKRAKKKRRALEDEHNAPDTSLRQGADRTPPPPPKKRKKNHQAKDLSERSEPPPPTHKAPDAPPKKKQKKKRKPDALDDGIQLNILNDDGGGEDHMNDGNEGQEQQVTKQRAKQRKKNLKMVGRAEAEGVDGYPPLDASLLDGVPFVAPPRLRTVSVALPVSIVANAQSFELRAYLVGQIARALTVFGVDEVVIYEDSAKAVSEGGGGPSRWLSFFCCNLQYLECPQYLRRALFPMHPDLKYAGLQNPLDAPHQMRQHHWMPYREGVVVAGKGVRESGGSDVEGSWVDCGLAGGQKVRVTQAIQPGVRVTVRLDASAKAFIEDNAPGPKGSGSSKQFSKIQRRSVTGTVVSPQEPAQRAGLYWGYQTRAASSLQEVFTHCPLDPGGGGYDLTIGTSERGDVLTRDYQMPPFKHLLIVFGGLGGLEEIVEDEQAHVTASDPRELFDQYVNVCPGQTSRTIRTEEALLITLAAFKLLVP</sequence>
<comment type="similarity">
    <text evidence="1">Belongs to the class IV-like SAM-binding methyltransferase superfamily.</text>
</comment>
<keyword evidence="4" id="KW-1185">Reference proteome</keyword>
<feature type="compositionally biased region" description="Polar residues" evidence="2">
    <location>
        <begin position="110"/>
        <end position="119"/>
    </location>
</feature>